<dbReference type="EC" id="6.1.1.18" evidence="9"/>
<comment type="caution">
    <text evidence="9">Lacks conserved residue(s) required for the propagation of feature annotation.</text>
</comment>
<dbReference type="PANTHER" id="PTHR43097">
    <property type="entry name" value="GLUTAMINE-TRNA LIGASE"/>
    <property type="match status" value="1"/>
</dbReference>
<dbReference type="PROSITE" id="PS00178">
    <property type="entry name" value="AA_TRNA_LIGASE_I"/>
    <property type="match status" value="1"/>
</dbReference>
<evidence type="ECO:0000256" key="5">
    <source>
        <dbReference type="ARBA" id="ARBA00022840"/>
    </source>
</evidence>
<feature type="domain" description="Glutamyl/glutaminyl-tRNA synthetase class Ib anti-codon binding" evidence="12">
    <location>
        <begin position="341"/>
        <end position="442"/>
    </location>
</feature>
<keyword evidence="6 9" id="KW-0648">Protein biosynthesis</keyword>
<evidence type="ECO:0000256" key="3">
    <source>
        <dbReference type="ARBA" id="ARBA00022598"/>
    </source>
</evidence>
<dbReference type="GO" id="GO:0005829">
    <property type="term" value="C:cytosol"/>
    <property type="evidence" value="ECO:0007669"/>
    <property type="project" value="TreeGrafter"/>
</dbReference>
<dbReference type="InterPro" id="IPR001412">
    <property type="entry name" value="aa-tRNA-synth_I_CS"/>
</dbReference>
<keyword evidence="7 9" id="KW-0030">Aminoacyl-tRNA synthetase</keyword>
<dbReference type="Gene3D" id="3.40.50.620">
    <property type="entry name" value="HUPs"/>
    <property type="match status" value="1"/>
</dbReference>
<evidence type="ECO:0000256" key="10">
    <source>
        <dbReference type="RuleBase" id="RU363037"/>
    </source>
</evidence>
<dbReference type="InterPro" id="IPR020058">
    <property type="entry name" value="Glu/Gln-tRNA-synth_Ib_cat-dom"/>
</dbReference>
<dbReference type="FunFam" id="3.40.50.620:FF:000037">
    <property type="entry name" value="Glutamine--tRNA ligase cytoplasmic"/>
    <property type="match status" value="1"/>
</dbReference>
<comment type="subcellular location">
    <subcellularLocation>
        <location evidence="9">Cytoplasm</location>
    </subcellularLocation>
</comment>
<dbReference type="EMBL" id="DTKJ01000047">
    <property type="protein sequence ID" value="HGZ11939.1"/>
    <property type="molecule type" value="Genomic_DNA"/>
</dbReference>
<organism evidence="14">
    <name type="scientific">Desulfobacca acetoxidans</name>
    <dbReference type="NCBI Taxonomy" id="60893"/>
    <lineage>
        <taxon>Bacteria</taxon>
        <taxon>Pseudomonadati</taxon>
        <taxon>Thermodesulfobacteriota</taxon>
        <taxon>Desulfobaccia</taxon>
        <taxon>Desulfobaccales</taxon>
        <taxon>Desulfobaccaceae</taxon>
        <taxon>Desulfobacca</taxon>
    </lineage>
</organism>
<gene>
    <name evidence="9" type="primary">glnS</name>
    <name evidence="14" type="ORF">ENW48_06935</name>
</gene>
<dbReference type="AlphaFoldDB" id="A0A7C5EMT3"/>
<proteinExistence type="inferred from homology"/>
<feature type="binding site" evidence="9">
    <location>
        <position position="213"/>
    </location>
    <ligand>
        <name>L-glutamine</name>
        <dbReference type="ChEBI" id="CHEBI:58359"/>
    </ligand>
</feature>
<evidence type="ECO:0000259" key="11">
    <source>
        <dbReference type="Pfam" id="PF00749"/>
    </source>
</evidence>
<dbReference type="Pfam" id="PF03950">
    <property type="entry name" value="tRNA-synt_1c_C"/>
    <property type="match status" value="1"/>
</dbReference>
<evidence type="ECO:0000256" key="4">
    <source>
        <dbReference type="ARBA" id="ARBA00022741"/>
    </source>
</evidence>
<evidence type="ECO:0000259" key="13">
    <source>
        <dbReference type="Pfam" id="PF20974"/>
    </source>
</evidence>
<comment type="catalytic activity">
    <reaction evidence="8 9">
        <text>tRNA(Gln) + L-glutamine + ATP = L-glutaminyl-tRNA(Gln) + AMP + diphosphate</text>
        <dbReference type="Rhea" id="RHEA:20121"/>
        <dbReference type="Rhea" id="RHEA-COMP:9662"/>
        <dbReference type="Rhea" id="RHEA-COMP:9681"/>
        <dbReference type="ChEBI" id="CHEBI:30616"/>
        <dbReference type="ChEBI" id="CHEBI:33019"/>
        <dbReference type="ChEBI" id="CHEBI:58359"/>
        <dbReference type="ChEBI" id="CHEBI:78442"/>
        <dbReference type="ChEBI" id="CHEBI:78521"/>
        <dbReference type="ChEBI" id="CHEBI:456215"/>
        <dbReference type="EC" id="6.1.1.18"/>
    </reaction>
</comment>
<evidence type="ECO:0000256" key="2">
    <source>
        <dbReference type="ARBA" id="ARBA00022490"/>
    </source>
</evidence>
<dbReference type="PANTHER" id="PTHR43097:SF5">
    <property type="entry name" value="GLUTAMATE--TRNA LIGASE"/>
    <property type="match status" value="1"/>
</dbReference>
<dbReference type="FunFam" id="2.40.240.10:FF:000001">
    <property type="entry name" value="Glutamine--tRNA ligase"/>
    <property type="match status" value="1"/>
</dbReference>
<dbReference type="GO" id="GO:0006425">
    <property type="term" value="P:glutaminyl-tRNA aminoacylation"/>
    <property type="evidence" value="ECO:0007669"/>
    <property type="project" value="UniProtKB-UniRule"/>
</dbReference>
<protein>
    <recommendedName>
        <fullName evidence="9">Glutamine--tRNA ligase</fullName>
        <ecNumber evidence="9">6.1.1.18</ecNumber>
    </recommendedName>
    <alternativeName>
        <fullName evidence="9">Glutaminyl-tRNA synthetase</fullName>
        <shortName evidence="9">GlnRS</shortName>
    </alternativeName>
</protein>
<dbReference type="HAMAP" id="MF_00126">
    <property type="entry name" value="Gln_tRNA_synth"/>
    <property type="match status" value="1"/>
</dbReference>
<feature type="binding site" evidence="9">
    <location>
        <position position="232"/>
    </location>
    <ligand>
        <name>ATP</name>
        <dbReference type="ChEBI" id="CHEBI:30616"/>
    </ligand>
</feature>
<evidence type="ECO:0000256" key="9">
    <source>
        <dbReference type="HAMAP-Rule" id="MF_00126"/>
    </source>
</evidence>
<feature type="short sequence motif" description="'KMSKS' region" evidence="9">
    <location>
        <begin position="269"/>
        <end position="273"/>
    </location>
</feature>
<dbReference type="InterPro" id="IPR050132">
    <property type="entry name" value="Gln/Glu-tRNA_Ligase"/>
</dbReference>
<sequence length="560" mass="64540">MPENNVPQPRDFIRQIVADDLAAGKYPRIITRFPPEPNGYLHIGHAKSICLNFGIAQEFGGWCNLRFDDTNPIKEEQEYVDAIMEDVRWLGFDWGERLYFASDYFQEMYDYALHLIRTGKAYVDSLSADEIRQYRGTLTEPGKESPYRHRSVEENLDLFQRMKAGEFPDGAHVLRAKIDMASGNLNLRDPVLYRILHAEHHRTGKAWCIYPLYDYAHPISDALEGVTHSLCTLEFEDHRPLYDWVLENCPVPFRPRQYEFARLNLSYTVLSKRRLLKLVQEGRVSGWDDPRMPTLSGMRRRGYPPAALRKFCELIGIGKRENVVDIALLEYCVREELNKTAPRVMAVLKPLKVILINYPEGQVEELEAVNNPEDPSAGTRPVPFSRELYIEQEDFLEEPPKKFYRLAPGREVRLRYAYFIKCVEVVKNRDTGEIQELRCTYDPATKGGYAPDGRKVQATLHWVSAAHAIPAEVRLYDRLFTVPEPGAATGNFLDDLNPHSLEILTGCRMELSLAKARPGDLFQFERLGYFCVDKDTTAENLVFNRTVTLKDPWAKLRKGK</sequence>
<dbReference type="NCBIfam" id="NF011291">
    <property type="entry name" value="PRK14703.1"/>
    <property type="match status" value="1"/>
</dbReference>
<dbReference type="InterPro" id="IPR020056">
    <property type="entry name" value="Rbsml_bL25/Gln-tRNA_synth_N"/>
</dbReference>
<keyword evidence="2 9" id="KW-0963">Cytoplasm</keyword>
<dbReference type="PRINTS" id="PR00987">
    <property type="entry name" value="TRNASYNTHGLU"/>
</dbReference>
<evidence type="ECO:0000313" key="14">
    <source>
        <dbReference type="EMBL" id="HGZ11939.1"/>
    </source>
</evidence>
<dbReference type="InterPro" id="IPR020061">
    <property type="entry name" value="Glu_tRNA_lig_a-bdl"/>
</dbReference>
<dbReference type="GO" id="GO:0005524">
    <property type="term" value="F:ATP binding"/>
    <property type="evidence" value="ECO:0007669"/>
    <property type="project" value="UniProtKB-UniRule"/>
</dbReference>
<dbReference type="InterPro" id="IPR000924">
    <property type="entry name" value="Glu/Gln-tRNA-synth"/>
</dbReference>
<feature type="binding site" evidence="9">
    <location>
        <begin position="42"/>
        <end position="48"/>
    </location>
    <ligand>
        <name>ATP</name>
        <dbReference type="ChEBI" id="CHEBI:30616"/>
    </ligand>
</feature>
<reference evidence="14" key="1">
    <citation type="journal article" date="2020" name="mSystems">
        <title>Genome- and Community-Level Interaction Insights into Carbon Utilization and Element Cycling Functions of Hydrothermarchaeota in Hydrothermal Sediment.</title>
        <authorList>
            <person name="Zhou Z."/>
            <person name="Liu Y."/>
            <person name="Xu W."/>
            <person name="Pan J."/>
            <person name="Luo Z.H."/>
            <person name="Li M."/>
        </authorList>
    </citation>
    <scope>NUCLEOTIDE SEQUENCE [LARGE SCALE GENOMIC DNA]</scope>
    <source>
        <strain evidence="14">SpSt-853</strain>
    </source>
</reference>
<feature type="binding site" evidence="9">
    <location>
        <begin position="36"/>
        <end position="38"/>
    </location>
    <ligand>
        <name>ATP</name>
        <dbReference type="ChEBI" id="CHEBI:30616"/>
    </ligand>
</feature>
<dbReference type="InterPro" id="IPR014729">
    <property type="entry name" value="Rossmann-like_a/b/a_fold"/>
</dbReference>
<dbReference type="GO" id="GO:0004819">
    <property type="term" value="F:glutamine-tRNA ligase activity"/>
    <property type="evidence" value="ECO:0007669"/>
    <property type="project" value="UniProtKB-UniRule"/>
</dbReference>
<accession>A0A7C5EMT3</accession>
<dbReference type="FunFam" id="3.90.800.10:FF:000001">
    <property type="entry name" value="Glutamine--tRNA ligase"/>
    <property type="match status" value="1"/>
</dbReference>
<dbReference type="Gene3D" id="3.90.800.10">
    <property type="entry name" value="Glutamyl-tRNA Synthetase, Domain 3"/>
    <property type="match status" value="1"/>
</dbReference>
<dbReference type="SUPFAM" id="SSF50715">
    <property type="entry name" value="Ribosomal protein L25-like"/>
    <property type="match status" value="1"/>
</dbReference>
<dbReference type="InterPro" id="IPR049437">
    <property type="entry name" value="tRNA-synt_1c_C2"/>
</dbReference>
<dbReference type="CDD" id="cd00807">
    <property type="entry name" value="GlnRS_core"/>
    <property type="match status" value="1"/>
</dbReference>
<comment type="similarity">
    <text evidence="1 9 10">Belongs to the class-I aminoacyl-tRNA synthetase family.</text>
</comment>
<dbReference type="NCBIfam" id="TIGR00440">
    <property type="entry name" value="glnS"/>
    <property type="match status" value="1"/>
</dbReference>
<feature type="binding site" evidence="9">
    <location>
        <begin position="262"/>
        <end position="263"/>
    </location>
    <ligand>
        <name>ATP</name>
        <dbReference type="ChEBI" id="CHEBI:30616"/>
    </ligand>
</feature>
<keyword evidence="5 9" id="KW-0067">ATP-binding</keyword>
<feature type="domain" description="Glutamyl/glutaminyl-tRNA synthetase class Ib catalytic" evidence="11">
    <location>
        <begin position="29"/>
        <end position="338"/>
    </location>
</feature>
<evidence type="ECO:0000256" key="6">
    <source>
        <dbReference type="ARBA" id="ARBA00022917"/>
    </source>
</evidence>
<evidence type="ECO:0000259" key="12">
    <source>
        <dbReference type="Pfam" id="PF03950"/>
    </source>
</evidence>
<dbReference type="FunFam" id="1.10.1160.10:FF:000001">
    <property type="entry name" value="Glutamine--tRNA ligase"/>
    <property type="match status" value="1"/>
</dbReference>
<keyword evidence="4 9" id="KW-0547">Nucleotide-binding</keyword>
<feature type="binding site" evidence="9">
    <location>
        <position position="68"/>
    </location>
    <ligand>
        <name>L-glutamine</name>
        <dbReference type="ChEBI" id="CHEBI:58359"/>
    </ligand>
</feature>
<keyword evidence="3 9" id="KW-0436">Ligase</keyword>
<feature type="binding site" evidence="9">
    <location>
        <begin position="270"/>
        <end position="272"/>
    </location>
    <ligand>
        <name>ATP</name>
        <dbReference type="ChEBI" id="CHEBI:30616"/>
    </ligand>
</feature>
<dbReference type="InterPro" id="IPR004514">
    <property type="entry name" value="Gln-tRNA-synth"/>
</dbReference>
<feature type="short sequence motif" description="'HIGH' region" evidence="9">
    <location>
        <begin position="35"/>
        <end position="45"/>
    </location>
</feature>
<dbReference type="SUPFAM" id="SSF52374">
    <property type="entry name" value="Nucleotidylyl transferase"/>
    <property type="match status" value="1"/>
</dbReference>
<name>A0A7C5EMT3_9BACT</name>
<evidence type="ECO:0000256" key="8">
    <source>
        <dbReference type="ARBA" id="ARBA00048270"/>
    </source>
</evidence>
<dbReference type="Pfam" id="PF20974">
    <property type="entry name" value="tRNA-synt_1c_C2"/>
    <property type="match status" value="1"/>
</dbReference>
<dbReference type="GO" id="GO:0006424">
    <property type="term" value="P:glutamyl-tRNA aminoacylation"/>
    <property type="evidence" value="ECO:0007669"/>
    <property type="project" value="UniProtKB-UniRule"/>
</dbReference>
<comment type="subunit">
    <text evidence="9">Monomer.</text>
</comment>
<dbReference type="InterPro" id="IPR011035">
    <property type="entry name" value="Ribosomal_bL25/Gln-tRNA_synth"/>
</dbReference>
<feature type="domain" description="tRNA synthetases class I (E and Q) anti-codon binding" evidence="13">
    <location>
        <begin position="459"/>
        <end position="533"/>
    </location>
</feature>
<comment type="caution">
    <text evidence="14">The sequence shown here is derived from an EMBL/GenBank/DDBJ whole genome shotgun (WGS) entry which is preliminary data.</text>
</comment>
<dbReference type="InterPro" id="IPR020059">
    <property type="entry name" value="Glu/Gln-tRNA-synth_Ib_codon-bd"/>
</dbReference>
<evidence type="ECO:0000256" key="1">
    <source>
        <dbReference type="ARBA" id="ARBA00005594"/>
    </source>
</evidence>
<evidence type="ECO:0000256" key="7">
    <source>
        <dbReference type="ARBA" id="ARBA00023146"/>
    </source>
</evidence>
<dbReference type="Gene3D" id="1.10.1160.10">
    <property type="entry name" value="Glutamyl-trna Synthetase, Domain 2"/>
    <property type="match status" value="1"/>
</dbReference>
<dbReference type="Pfam" id="PF00749">
    <property type="entry name" value="tRNA-synt_1c"/>
    <property type="match status" value="1"/>
</dbReference>
<dbReference type="InterPro" id="IPR022861">
    <property type="entry name" value="Gln_tRNA_ligase_bac"/>
</dbReference>
<dbReference type="Gene3D" id="2.40.240.10">
    <property type="entry name" value="Ribosomal Protein L25, Chain P"/>
    <property type="match status" value="2"/>
</dbReference>